<accession>A0AAN9NQP2</accession>
<evidence type="ECO:0000256" key="2">
    <source>
        <dbReference type="SAM" id="SignalP"/>
    </source>
</evidence>
<feature type="chain" id="PRO_5043024467" description="Snakin-2" evidence="2">
    <location>
        <begin position="24"/>
        <end position="99"/>
    </location>
</feature>
<dbReference type="Pfam" id="PF02704">
    <property type="entry name" value="GASA"/>
    <property type="match status" value="1"/>
</dbReference>
<feature type="signal peptide" evidence="2">
    <location>
        <begin position="1"/>
        <end position="23"/>
    </location>
</feature>
<name>A0AAN9NQP2_PHACN</name>
<evidence type="ECO:0000313" key="3">
    <source>
        <dbReference type="EMBL" id="KAK7377580.1"/>
    </source>
</evidence>
<keyword evidence="2" id="KW-0732">Signal</keyword>
<dbReference type="Proteomes" id="UP001374584">
    <property type="component" value="Unassembled WGS sequence"/>
</dbReference>
<dbReference type="PANTHER" id="PTHR23201">
    <property type="entry name" value="EXTENSIN, PROLINE-RICH PROTEIN"/>
    <property type="match status" value="1"/>
</dbReference>
<reference evidence="3 4" key="1">
    <citation type="submission" date="2024-01" db="EMBL/GenBank/DDBJ databases">
        <title>The genomes of 5 underutilized Papilionoideae crops provide insights into root nodulation and disease resistanc.</title>
        <authorList>
            <person name="Jiang F."/>
        </authorList>
    </citation>
    <scope>NUCLEOTIDE SEQUENCE [LARGE SCALE GENOMIC DNA]</scope>
    <source>
        <strain evidence="3">JINMINGXINNONG_FW02</strain>
        <tissue evidence="3">Leaves</tissue>
    </source>
</reference>
<proteinExistence type="inferred from homology"/>
<gene>
    <name evidence="3" type="ORF">VNO80_03007</name>
</gene>
<dbReference type="InterPro" id="IPR003854">
    <property type="entry name" value="GASA"/>
</dbReference>
<evidence type="ECO:0008006" key="5">
    <source>
        <dbReference type="Google" id="ProtNLM"/>
    </source>
</evidence>
<protein>
    <recommendedName>
        <fullName evidence="5">Snakin-2</fullName>
    </recommendedName>
</protein>
<comment type="similarity">
    <text evidence="1">Belongs to the GASA family.</text>
</comment>
<dbReference type="PANTHER" id="PTHR23201:SF2">
    <property type="entry name" value="GIBBERELLIN-REGULATED PROTEIN 1-RELATED"/>
    <property type="match status" value="1"/>
</dbReference>
<comment type="caution">
    <text evidence="3">The sequence shown here is derived from an EMBL/GenBank/DDBJ whole genome shotgun (WGS) entry which is preliminary data.</text>
</comment>
<sequence>MALSKLILASLLALLLLLHLVDAHQSVQEQMHGSLLPQIDGNQACGVRCRLSSCPNLCKRVCGTCCKRCNCVPPGTSGNQEMCACYARLTTHDGKRKCP</sequence>
<evidence type="ECO:0000313" key="4">
    <source>
        <dbReference type="Proteomes" id="UP001374584"/>
    </source>
</evidence>
<organism evidence="3 4">
    <name type="scientific">Phaseolus coccineus</name>
    <name type="common">Scarlet runner bean</name>
    <name type="synonym">Phaseolus multiflorus</name>
    <dbReference type="NCBI Taxonomy" id="3886"/>
    <lineage>
        <taxon>Eukaryota</taxon>
        <taxon>Viridiplantae</taxon>
        <taxon>Streptophyta</taxon>
        <taxon>Embryophyta</taxon>
        <taxon>Tracheophyta</taxon>
        <taxon>Spermatophyta</taxon>
        <taxon>Magnoliopsida</taxon>
        <taxon>eudicotyledons</taxon>
        <taxon>Gunneridae</taxon>
        <taxon>Pentapetalae</taxon>
        <taxon>rosids</taxon>
        <taxon>fabids</taxon>
        <taxon>Fabales</taxon>
        <taxon>Fabaceae</taxon>
        <taxon>Papilionoideae</taxon>
        <taxon>50 kb inversion clade</taxon>
        <taxon>NPAAA clade</taxon>
        <taxon>indigoferoid/millettioid clade</taxon>
        <taxon>Phaseoleae</taxon>
        <taxon>Phaseolus</taxon>
    </lineage>
</organism>
<evidence type="ECO:0000256" key="1">
    <source>
        <dbReference type="ARBA" id="ARBA00010582"/>
    </source>
</evidence>
<dbReference type="EMBL" id="JAYMYR010000002">
    <property type="protein sequence ID" value="KAK7377580.1"/>
    <property type="molecule type" value="Genomic_DNA"/>
</dbReference>
<keyword evidence="4" id="KW-1185">Reference proteome</keyword>
<dbReference type="AlphaFoldDB" id="A0AAN9NQP2"/>